<keyword evidence="1" id="KW-0175">Coiled coil</keyword>
<gene>
    <name evidence="4" type="ORF">GCM10008179_05050</name>
</gene>
<dbReference type="InterPro" id="IPR036680">
    <property type="entry name" value="SPOR-like_sf"/>
</dbReference>
<evidence type="ECO:0000256" key="2">
    <source>
        <dbReference type="SAM" id="Phobius"/>
    </source>
</evidence>
<reference evidence="4" key="2">
    <citation type="submission" date="2023-01" db="EMBL/GenBank/DDBJ databases">
        <authorList>
            <person name="Sun Q."/>
            <person name="Evtushenko L."/>
        </authorList>
    </citation>
    <scope>NUCLEOTIDE SEQUENCE</scope>
    <source>
        <strain evidence="4">VKM B-2347</strain>
    </source>
</reference>
<keyword evidence="2" id="KW-0472">Membrane</keyword>
<feature type="domain" description="SPOR" evidence="3">
    <location>
        <begin position="109"/>
        <end position="193"/>
    </location>
</feature>
<name>A0A9W6MUE6_9HYPH</name>
<keyword evidence="2" id="KW-0812">Transmembrane</keyword>
<dbReference type="RefSeq" id="WP_271167125.1">
    <property type="nucleotide sequence ID" value="NZ_BSFI01000002.1"/>
</dbReference>
<dbReference type="SUPFAM" id="SSF110997">
    <property type="entry name" value="Sporulation related repeat"/>
    <property type="match status" value="1"/>
</dbReference>
<dbReference type="Proteomes" id="UP001143372">
    <property type="component" value="Unassembled WGS sequence"/>
</dbReference>
<organism evidence="4 5">
    <name type="scientific">Hansschlegelia plantiphila</name>
    <dbReference type="NCBI Taxonomy" id="374655"/>
    <lineage>
        <taxon>Bacteria</taxon>
        <taxon>Pseudomonadati</taxon>
        <taxon>Pseudomonadota</taxon>
        <taxon>Alphaproteobacteria</taxon>
        <taxon>Hyphomicrobiales</taxon>
        <taxon>Methylopilaceae</taxon>
        <taxon>Hansschlegelia</taxon>
    </lineage>
</organism>
<protein>
    <recommendedName>
        <fullName evidence="3">SPOR domain-containing protein</fullName>
    </recommendedName>
</protein>
<dbReference type="PROSITE" id="PS51724">
    <property type="entry name" value="SPOR"/>
    <property type="match status" value="1"/>
</dbReference>
<evidence type="ECO:0000259" key="3">
    <source>
        <dbReference type="PROSITE" id="PS51724"/>
    </source>
</evidence>
<feature type="coiled-coil region" evidence="1">
    <location>
        <begin position="57"/>
        <end position="84"/>
    </location>
</feature>
<reference evidence="4" key="1">
    <citation type="journal article" date="2014" name="Int. J. Syst. Evol. Microbiol.">
        <title>Complete genome sequence of Corynebacterium casei LMG S-19264T (=DSM 44701T), isolated from a smear-ripened cheese.</title>
        <authorList>
            <consortium name="US DOE Joint Genome Institute (JGI-PGF)"/>
            <person name="Walter F."/>
            <person name="Albersmeier A."/>
            <person name="Kalinowski J."/>
            <person name="Ruckert C."/>
        </authorList>
    </citation>
    <scope>NUCLEOTIDE SEQUENCE</scope>
    <source>
        <strain evidence="4">VKM B-2347</strain>
    </source>
</reference>
<feature type="transmembrane region" description="Helical" evidence="2">
    <location>
        <begin position="23"/>
        <end position="41"/>
    </location>
</feature>
<proteinExistence type="predicted"/>
<sequence length="200" mass="21024">MNHRSIDDRPAAVTHLSPVAPTVIWGALMTVALAAAAATAWSARGEIRERMVASDQGLQLKREMAALAAERAELAERLGRLERGLGELKLAARASTRGDVTGSIGHTPETRTGAFAVSLGPDVSMDAVRRRWSALVARYPQALARLTGRAVKSDDDGGVYDLVAGPFTTRAEADGACATLADQGFACDTTVFAGEPLARP</sequence>
<dbReference type="AlphaFoldDB" id="A0A9W6MUE6"/>
<dbReference type="Gene3D" id="3.30.70.1070">
    <property type="entry name" value="Sporulation related repeat"/>
    <property type="match status" value="1"/>
</dbReference>
<accession>A0A9W6MUE6</accession>
<dbReference type="InterPro" id="IPR007730">
    <property type="entry name" value="SPOR-like_dom"/>
</dbReference>
<dbReference type="GO" id="GO:0042834">
    <property type="term" value="F:peptidoglycan binding"/>
    <property type="evidence" value="ECO:0007669"/>
    <property type="project" value="InterPro"/>
</dbReference>
<keyword evidence="5" id="KW-1185">Reference proteome</keyword>
<evidence type="ECO:0000313" key="4">
    <source>
        <dbReference type="EMBL" id="GLK66867.1"/>
    </source>
</evidence>
<keyword evidence="2" id="KW-1133">Transmembrane helix</keyword>
<dbReference type="Pfam" id="PF05036">
    <property type="entry name" value="SPOR"/>
    <property type="match status" value="1"/>
</dbReference>
<dbReference type="EMBL" id="BSFI01000002">
    <property type="protein sequence ID" value="GLK66867.1"/>
    <property type="molecule type" value="Genomic_DNA"/>
</dbReference>
<evidence type="ECO:0000256" key="1">
    <source>
        <dbReference type="SAM" id="Coils"/>
    </source>
</evidence>
<comment type="caution">
    <text evidence="4">The sequence shown here is derived from an EMBL/GenBank/DDBJ whole genome shotgun (WGS) entry which is preliminary data.</text>
</comment>
<evidence type="ECO:0000313" key="5">
    <source>
        <dbReference type="Proteomes" id="UP001143372"/>
    </source>
</evidence>